<evidence type="ECO:0000256" key="2">
    <source>
        <dbReference type="ARBA" id="ARBA00022679"/>
    </source>
</evidence>
<dbReference type="InterPro" id="IPR029056">
    <property type="entry name" value="Ribokinase-like"/>
</dbReference>
<dbReference type="PANTHER" id="PTHR42774:SF3">
    <property type="entry name" value="KETOHEXOKINASE"/>
    <property type="match status" value="1"/>
</dbReference>
<dbReference type="Pfam" id="PF00294">
    <property type="entry name" value="PfkB"/>
    <property type="match status" value="2"/>
</dbReference>
<dbReference type="PANTHER" id="PTHR42774">
    <property type="entry name" value="PHOSPHOTRANSFERASE SYSTEM TRANSPORT PROTEIN"/>
    <property type="match status" value="1"/>
</dbReference>
<dbReference type="OrthoDB" id="204058at2759"/>
<evidence type="ECO:0000256" key="1">
    <source>
        <dbReference type="ARBA" id="ARBA00010688"/>
    </source>
</evidence>
<evidence type="ECO:0000256" key="4">
    <source>
        <dbReference type="RuleBase" id="RU003704"/>
    </source>
</evidence>
<dbReference type="InterPro" id="IPR052562">
    <property type="entry name" value="Ketohexokinase-related"/>
</dbReference>
<dbReference type="PaxDb" id="4097-A0A1S4CIL4"/>
<dbReference type="STRING" id="4097.A0A1S4CIL4"/>
<dbReference type="PRINTS" id="PR00990">
    <property type="entry name" value="RIBOKINASE"/>
</dbReference>
<organism evidence="6">
    <name type="scientific">Nicotiana tabacum</name>
    <name type="common">Common tobacco</name>
    <dbReference type="NCBI Taxonomy" id="4097"/>
    <lineage>
        <taxon>Eukaryota</taxon>
        <taxon>Viridiplantae</taxon>
        <taxon>Streptophyta</taxon>
        <taxon>Embryophyta</taxon>
        <taxon>Tracheophyta</taxon>
        <taxon>Spermatophyta</taxon>
        <taxon>Magnoliopsida</taxon>
        <taxon>eudicotyledons</taxon>
        <taxon>Gunneridae</taxon>
        <taxon>Pentapetalae</taxon>
        <taxon>asterids</taxon>
        <taxon>lamiids</taxon>
        <taxon>Solanales</taxon>
        <taxon>Solanaceae</taxon>
        <taxon>Nicotianoideae</taxon>
        <taxon>Nicotianeae</taxon>
        <taxon>Nicotiana</taxon>
    </lineage>
</organism>
<dbReference type="KEGG" id="nta:107819257"/>
<keyword evidence="3 4" id="KW-0418">Kinase</keyword>
<dbReference type="InterPro" id="IPR002173">
    <property type="entry name" value="Carboh/pur_kinase_PfkB_CS"/>
</dbReference>
<proteinExistence type="inferred from homology"/>
<accession>A0A1S4CIL4</accession>
<feature type="domain" description="Carbohydrate kinase PfkB" evidence="5">
    <location>
        <begin position="61"/>
        <end position="280"/>
    </location>
</feature>
<dbReference type="PROSITE" id="PS00584">
    <property type="entry name" value="PFKB_KINASES_2"/>
    <property type="match status" value="1"/>
</dbReference>
<protein>
    <submittedName>
        <fullName evidence="6">Ribokinase isoform X1</fullName>
    </submittedName>
</protein>
<evidence type="ECO:0000256" key="3">
    <source>
        <dbReference type="ARBA" id="ARBA00022777"/>
    </source>
</evidence>
<dbReference type="SUPFAM" id="SSF53613">
    <property type="entry name" value="Ribokinase-like"/>
    <property type="match status" value="1"/>
</dbReference>
<gene>
    <name evidence="6" type="primary">LOC107819257</name>
</gene>
<reference evidence="6" key="1">
    <citation type="submission" date="2025-08" db="UniProtKB">
        <authorList>
            <consortium name="RefSeq"/>
        </authorList>
    </citation>
    <scope>IDENTIFICATION</scope>
</reference>
<name>A0A1S4CIL4_TOBAC</name>
<dbReference type="CDD" id="cd01945">
    <property type="entry name" value="ribokinase_group_B"/>
    <property type="match status" value="1"/>
</dbReference>
<dbReference type="InterPro" id="IPR002139">
    <property type="entry name" value="Ribo/fructo_kinase"/>
</dbReference>
<dbReference type="InterPro" id="IPR011611">
    <property type="entry name" value="PfkB_dom"/>
</dbReference>
<sequence>MATLGQLLPSCGGTVLNSSTLLPSPFPSPTTARNFRVKMSIPATQASIVLPENRIILGCGSVGVDFLAAVASYPNPDDKIRSTSFQVQGGGNAGNALTCAARLGLTPRIISKVSNDSQGKGILEELEADGVDSSFIVVSDGGNSPFTYIIVDNQTKTRTCIHTPGYPPMIPTDLSQSNLLSSLDGAKLVYFDGRLHETAAVVAEEANTRGIPILIDAERKREGLDHLLSFASYVVCSTKFPQEWTDASSIPSALLSMLLRLPKVKFVIVTLGEDGCLMLQRTEMDNQDLEERDVDDLFEKLNQKKDTNATSPACISSNVAKLHAKGIGTISGKLLVGTAESIPQTELVDTTGAGDAFIGAVLYSICANMPPEKMLPFAAQVAAIKCRALGARAGLPHYTDPRLTPFLV</sequence>
<dbReference type="GO" id="GO:0016301">
    <property type="term" value="F:kinase activity"/>
    <property type="evidence" value="ECO:0007669"/>
    <property type="project" value="UniProtKB-KW"/>
</dbReference>
<dbReference type="Gene3D" id="3.40.1190.20">
    <property type="match status" value="1"/>
</dbReference>
<evidence type="ECO:0000259" key="5">
    <source>
        <dbReference type="Pfam" id="PF00294"/>
    </source>
</evidence>
<feature type="domain" description="Carbohydrate kinase PfkB" evidence="5">
    <location>
        <begin position="339"/>
        <end position="396"/>
    </location>
</feature>
<comment type="similarity">
    <text evidence="1 4">Belongs to the carbohydrate kinase PfkB family.</text>
</comment>
<dbReference type="AlphaFoldDB" id="A0A1S4CIL4"/>
<dbReference type="RefSeq" id="XP_016500836.1">
    <property type="nucleotide sequence ID" value="XM_016645350.1"/>
</dbReference>
<keyword evidence="2 4" id="KW-0808">Transferase</keyword>
<evidence type="ECO:0000313" key="6">
    <source>
        <dbReference type="RefSeq" id="XP_016500836.1"/>
    </source>
</evidence>